<dbReference type="InterPro" id="IPR000719">
    <property type="entry name" value="Prot_kinase_dom"/>
</dbReference>
<feature type="transmembrane region" description="Helical" evidence="7">
    <location>
        <begin position="398"/>
        <end position="415"/>
    </location>
</feature>
<evidence type="ECO:0000256" key="2">
    <source>
        <dbReference type="ARBA" id="ARBA00022741"/>
    </source>
</evidence>
<keyword evidence="7" id="KW-0472">Membrane</keyword>
<evidence type="ECO:0000256" key="4">
    <source>
        <dbReference type="ARBA" id="ARBA00022840"/>
    </source>
</evidence>
<proteinExistence type="predicted"/>
<keyword evidence="1" id="KW-0808">Transferase</keyword>
<dbReference type="InterPro" id="IPR050528">
    <property type="entry name" value="L-type_Lectin-RKs"/>
</dbReference>
<dbReference type="Gene3D" id="3.30.200.20">
    <property type="entry name" value="Phosphorylase Kinase, domain 1"/>
    <property type="match status" value="1"/>
</dbReference>
<protein>
    <recommendedName>
        <fullName evidence="12">Protein kinase domain-containing protein</fullName>
    </recommendedName>
</protein>
<dbReference type="PANTHER" id="PTHR27007">
    <property type="match status" value="1"/>
</dbReference>
<dbReference type="PROSITE" id="PS00107">
    <property type="entry name" value="PROTEIN_KINASE_ATP"/>
    <property type="match status" value="1"/>
</dbReference>
<evidence type="ECO:0000313" key="11">
    <source>
        <dbReference type="Proteomes" id="UP001497444"/>
    </source>
</evidence>
<feature type="transmembrane region" description="Helical" evidence="7">
    <location>
        <begin position="154"/>
        <end position="176"/>
    </location>
</feature>
<evidence type="ECO:0000259" key="9">
    <source>
        <dbReference type="PROSITE" id="PS51485"/>
    </source>
</evidence>
<dbReference type="CDD" id="cd04216">
    <property type="entry name" value="Phytocyanin"/>
    <property type="match status" value="1"/>
</dbReference>
<reference evidence="10" key="1">
    <citation type="submission" date="2024-02" db="EMBL/GenBank/DDBJ databases">
        <authorList>
            <consortium name="ELIXIR-Norway"/>
            <consortium name="Elixir Norway"/>
        </authorList>
    </citation>
    <scope>NUCLEOTIDE SEQUENCE</scope>
</reference>
<dbReference type="CDD" id="cd14066">
    <property type="entry name" value="STKc_IRAK"/>
    <property type="match status" value="1"/>
</dbReference>
<keyword evidence="4 5" id="KW-0067">ATP-binding</keyword>
<feature type="binding site" evidence="5">
    <location>
        <position position="462"/>
    </location>
    <ligand>
        <name>ATP</name>
        <dbReference type="ChEBI" id="CHEBI:30616"/>
    </ligand>
</feature>
<feature type="compositionally biased region" description="Basic and acidic residues" evidence="6">
    <location>
        <begin position="778"/>
        <end position="787"/>
    </location>
</feature>
<evidence type="ECO:0000256" key="6">
    <source>
        <dbReference type="SAM" id="MobiDB-lite"/>
    </source>
</evidence>
<feature type="domain" description="Protein kinase" evidence="8">
    <location>
        <begin position="433"/>
        <end position="732"/>
    </location>
</feature>
<dbReference type="Pfam" id="PF02298">
    <property type="entry name" value="Cu_bind_like"/>
    <property type="match status" value="1"/>
</dbReference>
<accession>A0ABP0X266</accession>
<evidence type="ECO:0000256" key="7">
    <source>
        <dbReference type="SAM" id="Phobius"/>
    </source>
</evidence>
<dbReference type="PROSITE" id="PS50011">
    <property type="entry name" value="PROTEIN_KINASE_DOM"/>
    <property type="match status" value="1"/>
</dbReference>
<evidence type="ECO:0000256" key="1">
    <source>
        <dbReference type="ARBA" id="ARBA00022679"/>
    </source>
</evidence>
<dbReference type="Gene3D" id="1.10.510.10">
    <property type="entry name" value="Transferase(Phosphotransferase) domain 1"/>
    <property type="match status" value="1"/>
</dbReference>
<feature type="transmembrane region" description="Helical" evidence="7">
    <location>
        <begin position="54"/>
        <end position="74"/>
    </location>
</feature>
<feature type="domain" description="Phytocyanin" evidence="9">
    <location>
        <begin position="188"/>
        <end position="303"/>
    </location>
</feature>
<evidence type="ECO:0000256" key="3">
    <source>
        <dbReference type="ARBA" id="ARBA00022777"/>
    </source>
</evidence>
<feature type="region of interest" description="Disordered" evidence="6">
    <location>
        <begin position="766"/>
        <end position="787"/>
    </location>
</feature>
<dbReference type="SUPFAM" id="SSF49503">
    <property type="entry name" value="Cupredoxins"/>
    <property type="match status" value="1"/>
</dbReference>
<dbReference type="Gene3D" id="2.60.40.420">
    <property type="entry name" value="Cupredoxins - blue copper proteins"/>
    <property type="match status" value="1"/>
</dbReference>
<keyword evidence="7" id="KW-1133">Transmembrane helix</keyword>
<organism evidence="10 11">
    <name type="scientific">Sphagnum jensenii</name>
    <dbReference type="NCBI Taxonomy" id="128206"/>
    <lineage>
        <taxon>Eukaryota</taxon>
        <taxon>Viridiplantae</taxon>
        <taxon>Streptophyta</taxon>
        <taxon>Embryophyta</taxon>
        <taxon>Bryophyta</taxon>
        <taxon>Sphagnophytina</taxon>
        <taxon>Sphagnopsida</taxon>
        <taxon>Sphagnales</taxon>
        <taxon>Sphagnaceae</taxon>
        <taxon>Sphagnum</taxon>
    </lineage>
</organism>
<evidence type="ECO:0000313" key="10">
    <source>
        <dbReference type="EMBL" id="CAK9272096.1"/>
    </source>
</evidence>
<feature type="compositionally biased region" description="Polar residues" evidence="6">
    <location>
        <begin position="766"/>
        <end position="777"/>
    </location>
</feature>
<name>A0ABP0X266_9BRYO</name>
<sequence>MGSCNLHSCSRNSNQSCCCRSGFLLVVSRHRDSSSFFLCCTSLLSLFACLQNSIAAGVECFFFFLFIVFLDFVIEEEIHSRQNSSYKNDECEEEEQLGVMMVGRQLSRRRRKRSVIKPPLARLRTTTVGRGIDAGEIVKDVFQPRGEGGRFNSVAVEVVGAGAAPLLLLLLCLLLLSSSPSPVHAATTQWVVGGDTNLWGYPPNVTLLGYPPTVQWYTDVWATQQQFQAGDSLVFIFKTGFHSVLQFGNNLDYTNCNLGNAIALYETGDDVVPLPTPGTYYFGCGFERHCSEYFIKLKINVVAAAAPGPLAAAGGGGASPAPSPDQSLGACTGVTAAGGCIPTTLKSGSASSVGVIAGCVVGAACLLLVAGIAAVVVGKRRNHHKQLLSRTKSRRHHIGASLGAAAMGSGGIGFLDGPRMFTYKELSIATKGFSSSFLLGQGGFGSVYKGVLRDNNTLVAVKQIAKDSRQGAAEFLAEVSIISKIRHRNLVRLQGWCQEGEKLFIVYDHMHNGSLDKFLVPEEEEDGRGGGGMAAAAATTVAERPILSWSQRYNILCGVAAALAYLHEEWEQCILHRDIKPSNVLLDSKFNAYLGDFGMARLLEHSKKAHTTFVAGTMGYLAPELPHTRKANTKTDIFSFGVLMLEVTCGRRPFNPNLPEEEVYLLDWVWSLHQSSSLPLCVDPRLVEAYDLMQSKLVLQLGLLCSHPDPDSRPSMQFVRQVLSGDISLPSLPASKPEISYTWKNTGLITGGGVGGVLPIRESTSMVGSEPASSLDSQDQRLMDVSI</sequence>
<dbReference type="InterPro" id="IPR008271">
    <property type="entry name" value="Ser/Thr_kinase_AS"/>
</dbReference>
<dbReference type="InterPro" id="IPR003245">
    <property type="entry name" value="Phytocyanin_dom"/>
</dbReference>
<feature type="transmembrane region" description="Helical" evidence="7">
    <location>
        <begin position="353"/>
        <end position="377"/>
    </location>
</feature>
<keyword evidence="7" id="KW-0812">Transmembrane</keyword>
<keyword evidence="2 5" id="KW-0547">Nucleotide-binding</keyword>
<dbReference type="InterPro" id="IPR017441">
    <property type="entry name" value="Protein_kinase_ATP_BS"/>
</dbReference>
<evidence type="ECO:0000256" key="5">
    <source>
        <dbReference type="PROSITE-ProRule" id="PRU10141"/>
    </source>
</evidence>
<dbReference type="PROSITE" id="PS51485">
    <property type="entry name" value="PHYTOCYANIN"/>
    <property type="match status" value="1"/>
</dbReference>
<dbReference type="SMART" id="SM00220">
    <property type="entry name" value="S_TKc"/>
    <property type="match status" value="1"/>
</dbReference>
<gene>
    <name evidence="10" type="ORF">CSSPJE1EN1_LOCUS17574</name>
</gene>
<dbReference type="Pfam" id="PF00069">
    <property type="entry name" value="Pkinase"/>
    <property type="match status" value="1"/>
</dbReference>
<evidence type="ECO:0008006" key="12">
    <source>
        <dbReference type="Google" id="ProtNLM"/>
    </source>
</evidence>
<keyword evidence="3" id="KW-0418">Kinase</keyword>
<dbReference type="EMBL" id="OZ020099">
    <property type="protein sequence ID" value="CAK9272096.1"/>
    <property type="molecule type" value="Genomic_DNA"/>
</dbReference>
<dbReference type="SUPFAM" id="SSF56112">
    <property type="entry name" value="Protein kinase-like (PK-like)"/>
    <property type="match status" value="1"/>
</dbReference>
<evidence type="ECO:0000259" key="8">
    <source>
        <dbReference type="PROSITE" id="PS50011"/>
    </source>
</evidence>
<dbReference type="InterPro" id="IPR008972">
    <property type="entry name" value="Cupredoxin"/>
</dbReference>
<dbReference type="Proteomes" id="UP001497444">
    <property type="component" value="Chromosome 4"/>
</dbReference>
<keyword evidence="11" id="KW-1185">Reference proteome</keyword>
<dbReference type="InterPro" id="IPR011009">
    <property type="entry name" value="Kinase-like_dom_sf"/>
</dbReference>
<dbReference type="PROSITE" id="PS00108">
    <property type="entry name" value="PROTEIN_KINASE_ST"/>
    <property type="match status" value="1"/>
</dbReference>